<sequence length="98" mass="11728">MMIKHKFIVDTDPEVLQEHKEYFTKLVSENPWLIPATVSLEIIPVSLMIHGFWKNRQLKKQVKIEKERTKQFQLEHLPGYRPNGKPRPLADRLHHNQH</sequence>
<dbReference type="EMBL" id="JBHSSK010000021">
    <property type="protein sequence ID" value="MFC6207099.1"/>
    <property type="molecule type" value="Genomic_DNA"/>
</dbReference>
<keyword evidence="2" id="KW-0472">Membrane</keyword>
<gene>
    <name evidence="3" type="ORF">ACFP1G_06360</name>
</gene>
<protein>
    <submittedName>
        <fullName evidence="3">Transposase</fullName>
    </submittedName>
</protein>
<accession>A0ABW1SRE6</accession>
<name>A0ABW1SRE6_9LACO</name>
<reference evidence="4" key="1">
    <citation type="journal article" date="2019" name="Int. J. Syst. Evol. Microbiol.">
        <title>The Global Catalogue of Microorganisms (GCM) 10K type strain sequencing project: providing services to taxonomists for standard genome sequencing and annotation.</title>
        <authorList>
            <consortium name="The Broad Institute Genomics Platform"/>
            <consortium name="The Broad Institute Genome Sequencing Center for Infectious Disease"/>
            <person name="Wu L."/>
            <person name="Ma J."/>
        </authorList>
    </citation>
    <scope>NUCLEOTIDE SEQUENCE [LARGE SCALE GENOMIC DNA]</scope>
    <source>
        <strain evidence="4">CCM 8905</strain>
    </source>
</reference>
<evidence type="ECO:0000313" key="3">
    <source>
        <dbReference type="EMBL" id="MFC6207099.1"/>
    </source>
</evidence>
<organism evidence="3 4">
    <name type="scientific">Levilactobacillus tongjiangensis</name>
    <dbReference type="NCBI Taxonomy" id="2486023"/>
    <lineage>
        <taxon>Bacteria</taxon>
        <taxon>Bacillati</taxon>
        <taxon>Bacillota</taxon>
        <taxon>Bacilli</taxon>
        <taxon>Lactobacillales</taxon>
        <taxon>Lactobacillaceae</taxon>
        <taxon>Levilactobacillus</taxon>
    </lineage>
</organism>
<evidence type="ECO:0000256" key="1">
    <source>
        <dbReference type="SAM" id="MobiDB-lite"/>
    </source>
</evidence>
<evidence type="ECO:0000256" key="2">
    <source>
        <dbReference type="SAM" id="Phobius"/>
    </source>
</evidence>
<keyword evidence="4" id="KW-1185">Reference proteome</keyword>
<comment type="caution">
    <text evidence="3">The sequence shown here is derived from an EMBL/GenBank/DDBJ whole genome shotgun (WGS) entry which is preliminary data.</text>
</comment>
<dbReference type="RefSeq" id="WP_125693186.1">
    <property type="nucleotide sequence ID" value="NZ_JBHSSK010000021.1"/>
</dbReference>
<dbReference type="Proteomes" id="UP001596254">
    <property type="component" value="Unassembled WGS sequence"/>
</dbReference>
<feature type="compositionally biased region" description="Basic and acidic residues" evidence="1">
    <location>
        <begin position="88"/>
        <end position="98"/>
    </location>
</feature>
<feature type="transmembrane region" description="Helical" evidence="2">
    <location>
        <begin position="32"/>
        <end position="53"/>
    </location>
</feature>
<feature type="region of interest" description="Disordered" evidence="1">
    <location>
        <begin position="73"/>
        <end position="98"/>
    </location>
</feature>
<proteinExistence type="predicted"/>
<evidence type="ECO:0000313" key="4">
    <source>
        <dbReference type="Proteomes" id="UP001596254"/>
    </source>
</evidence>
<keyword evidence="2" id="KW-0812">Transmembrane</keyword>
<keyword evidence="2" id="KW-1133">Transmembrane helix</keyword>